<accession>A0A5E8B195</accession>
<keyword evidence="2" id="KW-0812">Transmembrane</keyword>
<dbReference type="RefSeq" id="XP_031851072.1">
    <property type="nucleotide sequence ID" value="XM_031995181.1"/>
</dbReference>
<feature type="compositionally biased region" description="Basic and acidic residues" evidence="1">
    <location>
        <begin position="388"/>
        <end position="410"/>
    </location>
</feature>
<name>A0A5E8B195_9ASCO</name>
<proteinExistence type="predicted"/>
<feature type="transmembrane region" description="Helical" evidence="2">
    <location>
        <begin position="66"/>
        <end position="88"/>
    </location>
</feature>
<keyword evidence="4" id="KW-1185">Reference proteome</keyword>
<feature type="region of interest" description="Disordered" evidence="1">
    <location>
        <begin position="275"/>
        <end position="325"/>
    </location>
</feature>
<evidence type="ECO:0000313" key="3">
    <source>
        <dbReference type="EMBL" id="VVT44560.1"/>
    </source>
</evidence>
<keyword evidence="2" id="KW-1133">Transmembrane helix</keyword>
<dbReference type="EMBL" id="CABVLU010000001">
    <property type="protein sequence ID" value="VVT44560.1"/>
    <property type="molecule type" value="Genomic_DNA"/>
</dbReference>
<reference evidence="3 4" key="1">
    <citation type="submission" date="2019-09" db="EMBL/GenBank/DDBJ databases">
        <authorList>
            <person name="Brejova B."/>
        </authorList>
    </citation>
    <scope>NUCLEOTIDE SEQUENCE [LARGE SCALE GENOMIC DNA]</scope>
</reference>
<feature type="compositionally biased region" description="Acidic residues" evidence="1">
    <location>
        <begin position="301"/>
        <end position="312"/>
    </location>
</feature>
<protein>
    <submittedName>
        <fullName evidence="3">Uncharacterized protein</fullName>
    </submittedName>
</protein>
<keyword evidence="2" id="KW-0472">Membrane</keyword>
<gene>
    <name evidence="3" type="ORF">SAPINGB_P000457</name>
</gene>
<dbReference type="AlphaFoldDB" id="A0A5E8B195"/>
<sequence>MLRTSAWQKTLMRKCHCKHPPNHPALSLPTINLPPHYPHHRFFHVTHSTQYGRPFRISRGITTPKASLKGLLTALAILVTSASGYIFVQTQLFHENVFFPLYVTPKARHPVGKFVPSSSSTLVDSSQLLLKETLCDDLTDNNSVRKHLLAQLYKRLAVDETVSSVVGMPVTRLRDFDELDVRVVAKRYWVVGIQFLSPVSPLAASTDDSSATPPSSQSVAPIYKFVFRKQARVLHTDSVASFFRSAFGRDPIGTTGDDDDGKKGGDASHELNTIIQLEGDVPQNVGEVGPRPGSKRRPGEGEDNGPEGENEGNTENGKNGNKKKNLEDLIPHKNQIQMVASGSVTIRGPGGIHRHGHHNHTTSNHDNHKHQKHSFLYDQVIIKGTRTNLHEEDDKEDEGLGEKSNDDNERITTASIRITDGEKDDEAVTEAKLEFVATKSLLPNEVGIRFLYTALVYTDPRTGESVRQRLW</sequence>
<evidence type="ECO:0000313" key="4">
    <source>
        <dbReference type="Proteomes" id="UP000398389"/>
    </source>
</evidence>
<organism evidence="3 4">
    <name type="scientific">Magnusiomyces paraingens</name>
    <dbReference type="NCBI Taxonomy" id="2606893"/>
    <lineage>
        <taxon>Eukaryota</taxon>
        <taxon>Fungi</taxon>
        <taxon>Dikarya</taxon>
        <taxon>Ascomycota</taxon>
        <taxon>Saccharomycotina</taxon>
        <taxon>Dipodascomycetes</taxon>
        <taxon>Dipodascales</taxon>
        <taxon>Dipodascaceae</taxon>
        <taxon>Magnusiomyces</taxon>
    </lineage>
</organism>
<dbReference type="Proteomes" id="UP000398389">
    <property type="component" value="Unassembled WGS sequence"/>
</dbReference>
<feature type="region of interest" description="Disordered" evidence="1">
    <location>
        <begin position="388"/>
        <end position="411"/>
    </location>
</feature>
<evidence type="ECO:0000256" key="2">
    <source>
        <dbReference type="SAM" id="Phobius"/>
    </source>
</evidence>
<evidence type="ECO:0000256" key="1">
    <source>
        <dbReference type="SAM" id="MobiDB-lite"/>
    </source>
</evidence>
<dbReference type="GeneID" id="43579281"/>